<keyword evidence="2" id="KW-1185">Reference proteome</keyword>
<evidence type="ECO:0000313" key="2">
    <source>
        <dbReference type="Proteomes" id="UP000243342"/>
    </source>
</evidence>
<dbReference type="OrthoDB" id="4063429at2"/>
<name>A0A1J7C149_9ACTN</name>
<dbReference type="AlphaFoldDB" id="A0A1J7C149"/>
<proteinExistence type="predicted"/>
<sequence length="224" mass="24143">MTTNPWQQLGDRAPFVVPADRPHLQAFNAALSESRRGPYGLDVSLPPEPHLGLHDAPLVILLANPGRSEADDAQYARAEVRARTLAGITAPKGTPHPWLAPDVAAEPGGRWWRRTLAALLPLGHTYRELASKVLAVQFHGYHSPAWHSLPITLPSQAFGFGLVEKAVERGAVIVLLRPRMDWSVAVPGLGSYARLLRVRSRSTAISPGNLGEAGFKMVADALAG</sequence>
<organism evidence="1 2">
    <name type="scientific">Mangrovactinospora gilvigrisea</name>
    <dbReference type="NCBI Taxonomy" id="1428644"/>
    <lineage>
        <taxon>Bacteria</taxon>
        <taxon>Bacillati</taxon>
        <taxon>Actinomycetota</taxon>
        <taxon>Actinomycetes</taxon>
        <taxon>Kitasatosporales</taxon>
        <taxon>Streptomycetaceae</taxon>
        <taxon>Mangrovactinospora</taxon>
    </lineage>
</organism>
<protein>
    <submittedName>
        <fullName evidence="1">Uncharacterized protein</fullName>
    </submittedName>
</protein>
<reference evidence="1 2" key="1">
    <citation type="submission" date="2016-10" db="EMBL/GenBank/DDBJ databases">
        <title>Genome sequence of Streptomyces gilvigriseus MUSC 26.</title>
        <authorList>
            <person name="Lee L.-H."/>
            <person name="Ser H.-L."/>
        </authorList>
    </citation>
    <scope>NUCLEOTIDE SEQUENCE [LARGE SCALE GENOMIC DNA]</scope>
    <source>
        <strain evidence="1 2">MUSC 26</strain>
    </source>
</reference>
<comment type="caution">
    <text evidence="1">The sequence shown here is derived from an EMBL/GenBank/DDBJ whole genome shotgun (WGS) entry which is preliminary data.</text>
</comment>
<dbReference type="EMBL" id="MLCF01000002">
    <property type="protein sequence ID" value="OIV39457.1"/>
    <property type="molecule type" value="Genomic_DNA"/>
</dbReference>
<dbReference type="RefSeq" id="WP_071654660.1">
    <property type="nucleotide sequence ID" value="NZ_MLCF01000002.1"/>
</dbReference>
<dbReference type="Proteomes" id="UP000243342">
    <property type="component" value="Unassembled WGS sequence"/>
</dbReference>
<gene>
    <name evidence="1" type="ORF">BIV57_01080</name>
</gene>
<accession>A0A1J7C149</accession>
<dbReference type="STRING" id="1428644.BIV57_01080"/>
<evidence type="ECO:0000313" key="1">
    <source>
        <dbReference type="EMBL" id="OIV39457.1"/>
    </source>
</evidence>